<dbReference type="Proteomes" id="UP000001955">
    <property type="component" value="Chromosome"/>
</dbReference>
<dbReference type="Pfam" id="PF00126">
    <property type="entry name" value="HTH_1"/>
    <property type="match status" value="1"/>
</dbReference>
<dbReference type="Gene3D" id="3.40.190.290">
    <property type="match status" value="1"/>
</dbReference>
<dbReference type="PRINTS" id="PR00039">
    <property type="entry name" value="HTHLYSR"/>
</dbReference>
<dbReference type="InterPro" id="IPR000847">
    <property type="entry name" value="LysR_HTH_N"/>
</dbReference>
<accession>I2B4Z9</accession>
<dbReference type="EMBL" id="CP001560">
    <property type="protein sequence ID" value="AFJ45603.1"/>
    <property type="molecule type" value="Genomic_DNA"/>
</dbReference>
<organism evidence="6 7">
    <name type="scientific">Shimwellia blattae (strain ATCC 29907 / DSM 4481 / JCM 1650 / NBRC 105725 / CDC 9005-74)</name>
    <name type="common">Escherichia blattae</name>
    <dbReference type="NCBI Taxonomy" id="630626"/>
    <lineage>
        <taxon>Bacteria</taxon>
        <taxon>Pseudomonadati</taxon>
        <taxon>Pseudomonadota</taxon>
        <taxon>Gammaproteobacteria</taxon>
        <taxon>Enterobacterales</taxon>
        <taxon>Enterobacteriaceae</taxon>
        <taxon>Shimwellia</taxon>
    </lineage>
</organism>
<dbReference type="STRING" id="630626.EBL_c04770"/>
<dbReference type="HOGENOM" id="CLU_039613_6_2_6"/>
<keyword evidence="4" id="KW-0804">Transcription</keyword>
<dbReference type="PROSITE" id="PS50931">
    <property type="entry name" value="HTH_LYSR"/>
    <property type="match status" value="1"/>
</dbReference>
<dbReference type="eggNOG" id="COG0583">
    <property type="taxonomic scope" value="Bacteria"/>
</dbReference>
<dbReference type="Pfam" id="PF03466">
    <property type="entry name" value="LysR_substrate"/>
    <property type="match status" value="1"/>
</dbReference>
<dbReference type="GO" id="GO:0003700">
    <property type="term" value="F:DNA-binding transcription factor activity"/>
    <property type="evidence" value="ECO:0007669"/>
    <property type="project" value="InterPro"/>
</dbReference>
<reference evidence="6 7" key="1">
    <citation type="journal article" date="2012" name="J. Bacteriol.">
        <title>Complete genome sequence of the B12-producing Shimwellia blattae strain DSM 4481, isolated from a cockroach.</title>
        <authorList>
            <person name="Brzuszkiewicz E."/>
            <person name="Waschkowitz T."/>
            <person name="Wiezer A."/>
            <person name="Daniel R."/>
        </authorList>
    </citation>
    <scope>NUCLEOTIDE SEQUENCE [LARGE SCALE GENOMIC DNA]</scope>
    <source>
        <strain evidence="7">ATCC 29907 / DSM 4481 / JCM 1650 / NBRC 105725 / CDC 9005-74</strain>
    </source>
</reference>
<keyword evidence="2" id="KW-0805">Transcription regulation</keyword>
<protein>
    <submittedName>
        <fullName evidence="6">Putative transcriptional regulator</fullName>
    </submittedName>
</protein>
<dbReference type="SUPFAM" id="SSF46785">
    <property type="entry name" value="Winged helix' DNA-binding domain"/>
    <property type="match status" value="1"/>
</dbReference>
<evidence type="ECO:0000256" key="3">
    <source>
        <dbReference type="ARBA" id="ARBA00023125"/>
    </source>
</evidence>
<dbReference type="FunFam" id="1.10.10.10:FF:000001">
    <property type="entry name" value="LysR family transcriptional regulator"/>
    <property type="match status" value="1"/>
</dbReference>
<evidence type="ECO:0000259" key="5">
    <source>
        <dbReference type="PROSITE" id="PS50931"/>
    </source>
</evidence>
<dbReference type="CDD" id="cd05466">
    <property type="entry name" value="PBP2_LTTR_substrate"/>
    <property type="match status" value="1"/>
</dbReference>
<evidence type="ECO:0000256" key="1">
    <source>
        <dbReference type="ARBA" id="ARBA00009437"/>
    </source>
</evidence>
<dbReference type="SUPFAM" id="SSF53850">
    <property type="entry name" value="Periplasmic binding protein-like II"/>
    <property type="match status" value="1"/>
</dbReference>
<dbReference type="AlphaFoldDB" id="I2B4Z9"/>
<dbReference type="RefSeq" id="WP_002441864.1">
    <property type="nucleotide sequence ID" value="NC_017910.1"/>
</dbReference>
<dbReference type="PANTHER" id="PTHR30346">
    <property type="entry name" value="TRANSCRIPTIONAL DUAL REGULATOR HCAR-RELATED"/>
    <property type="match status" value="1"/>
</dbReference>
<dbReference type="InterPro" id="IPR036388">
    <property type="entry name" value="WH-like_DNA-bd_sf"/>
</dbReference>
<dbReference type="KEGG" id="ebt:EBL_c04770"/>
<keyword evidence="7" id="KW-1185">Reference proteome</keyword>
<dbReference type="InterPro" id="IPR036390">
    <property type="entry name" value="WH_DNA-bd_sf"/>
</dbReference>
<feature type="domain" description="HTH lysR-type" evidence="5">
    <location>
        <begin position="1"/>
        <end position="58"/>
    </location>
</feature>
<evidence type="ECO:0000256" key="2">
    <source>
        <dbReference type="ARBA" id="ARBA00023015"/>
    </source>
</evidence>
<dbReference type="GO" id="GO:0032993">
    <property type="term" value="C:protein-DNA complex"/>
    <property type="evidence" value="ECO:0007669"/>
    <property type="project" value="TreeGrafter"/>
</dbReference>
<evidence type="ECO:0000313" key="6">
    <source>
        <dbReference type="EMBL" id="AFJ45603.1"/>
    </source>
</evidence>
<proteinExistence type="inferred from homology"/>
<comment type="similarity">
    <text evidence="1">Belongs to the LysR transcriptional regulatory family.</text>
</comment>
<dbReference type="InterPro" id="IPR005119">
    <property type="entry name" value="LysR_subst-bd"/>
</dbReference>
<keyword evidence="3" id="KW-0238">DNA-binding</keyword>
<evidence type="ECO:0000256" key="4">
    <source>
        <dbReference type="ARBA" id="ARBA00023163"/>
    </source>
</evidence>
<accession>K6VGY6</accession>
<evidence type="ECO:0000313" key="7">
    <source>
        <dbReference type="Proteomes" id="UP000001955"/>
    </source>
</evidence>
<dbReference type="GO" id="GO:0003677">
    <property type="term" value="F:DNA binding"/>
    <property type="evidence" value="ECO:0007669"/>
    <property type="project" value="UniProtKB-KW"/>
</dbReference>
<dbReference type="Gene3D" id="1.10.10.10">
    <property type="entry name" value="Winged helix-like DNA-binding domain superfamily/Winged helix DNA-binding domain"/>
    <property type="match status" value="1"/>
</dbReference>
<dbReference type="PANTHER" id="PTHR30346:SF28">
    <property type="entry name" value="HTH-TYPE TRANSCRIPTIONAL REGULATOR CYNR"/>
    <property type="match status" value="1"/>
</dbReference>
<name>I2B4Z9_SHIBC</name>
<dbReference type="PATRIC" id="fig|630626.3.peg.474"/>
<sequence>MDLKRLRYFCKVVESGSITQAAKALNMAQPPLSKRIQELEEELGVVLFIRTGNRIEPTEAGYHLYRRACELLRQTEDAARETIRIANRDVKVLRIGLTHLYQRWFRPLLLALYQRHPEMELSIAVSDSSYLESQLNDGLLDVALIQKPQRSEGLDIYAFEPVRLVAVISKKLLARADSTTMPYLALGQYPLALLHRAKDAGTYEQLLDLFRKGGVEPKVAMHVTQPEAILDWIESGLAVATLLPVSEVACRSLHHCHVLDVFPSPQVFFPAMVKTTITPHIPELMTLLSEGYPPALQPEPGA</sequence>
<gene>
    <name evidence="6" type="ordered locus">EBL_c04770</name>
</gene>
<dbReference type="OrthoDB" id="646694at2"/>